<dbReference type="InterPro" id="IPR052010">
    <property type="entry name" value="Ribosomal_LSU_bL36"/>
</dbReference>
<dbReference type="GO" id="GO:0006412">
    <property type="term" value="P:translation"/>
    <property type="evidence" value="ECO:0007669"/>
    <property type="project" value="InterPro"/>
</dbReference>
<name>A0AAN7ACQ2_9PEZI</name>
<keyword evidence="6" id="KW-1185">Reference proteome</keyword>
<reference evidence="5" key="2">
    <citation type="submission" date="2023-05" db="EMBL/GenBank/DDBJ databases">
        <authorList>
            <consortium name="Lawrence Berkeley National Laboratory"/>
            <person name="Steindorff A."/>
            <person name="Hensen N."/>
            <person name="Bonometti L."/>
            <person name="Westerberg I."/>
            <person name="Brannstrom I.O."/>
            <person name="Guillou S."/>
            <person name="Cros-Aarteil S."/>
            <person name="Calhoun S."/>
            <person name="Haridas S."/>
            <person name="Kuo A."/>
            <person name="Mondo S."/>
            <person name="Pangilinan J."/>
            <person name="Riley R."/>
            <person name="Labutti K."/>
            <person name="Andreopoulos B."/>
            <person name="Lipzen A."/>
            <person name="Chen C."/>
            <person name="Yanf M."/>
            <person name="Daum C."/>
            <person name="Ng V."/>
            <person name="Clum A."/>
            <person name="Ohm R."/>
            <person name="Martin F."/>
            <person name="Silar P."/>
            <person name="Natvig D."/>
            <person name="Lalanne C."/>
            <person name="Gautier V."/>
            <person name="Ament-Velasquez S.L."/>
            <person name="Kruys A."/>
            <person name="Hutchinson M.I."/>
            <person name="Powell A.J."/>
            <person name="Barry K."/>
            <person name="Miller A.N."/>
            <person name="Grigoriev I.V."/>
            <person name="Debuchy R."/>
            <person name="Gladieux P."/>
            <person name="Thoren M.H."/>
            <person name="Johannesson H."/>
        </authorList>
    </citation>
    <scope>NUCLEOTIDE SEQUENCE</scope>
    <source>
        <strain evidence="5">CBS 892.96</strain>
    </source>
</reference>
<evidence type="ECO:0000256" key="1">
    <source>
        <dbReference type="ARBA" id="ARBA00007645"/>
    </source>
</evidence>
<protein>
    <recommendedName>
        <fullName evidence="4">Ribosomal protein</fullName>
    </recommendedName>
</protein>
<dbReference type="HAMAP" id="MF_00251">
    <property type="entry name" value="Ribosomal_bL36"/>
    <property type="match status" value="1"/>
</dbReference>
<dbReference type="InterPro" id="IPR035977">
    <property type="entry name" value="Ribosomal_bL36_sp"/>
</dbReference>
<evidence type="ECO:0000256" key="4">
    <source>
        <dbReference type="RuleBase" id="RU000570"/>
    </source>
</evidence>
<dbReference type="SUPFAM" id="SSF57840">
    <property type="entry name" value="Ribosomal protein L36"/>
    <property type="match status" value="1"/>
</dbReference>
<dbReference type="PANTHER" id="PTHR18804:SF16">
    <property type="entry name" value="RIBOSOMAL PROTEIN"/>
    <property type="match status" value="1"/>
</dbReference>
<evidence type="ECO:0000256" key="3">
    <source>
        <dbReference type="ARBA" id="ARBA00023274"/>
    </source>
</evidence>
<evidence type="ECO:0000256" key="2">
    <source>
        <dbReference type="ARBA" id="ARBA00022980"/>
    </source>
</evidence>
<accession>A0AAN7ACQ2</accession>
<keyword evidence="2 4" id="KW-0689">Ribosomal protein</keyword>
<dbReference type="NCBIfam" id="TIGR01022">
    <property type="entry name" value="rpmJ_bact"/>
    <property type="match status" value="1"/>
</dbReference>
<dbReference type="GO" id="GO:1990904">
    <property type="term" value="C:ribonucleoprotein complex"/>
    <property type="evidence" value="ECO:0007669"/>
    <property type="project" value="UniProtKB-KW"/>
</dbReference>
<organism evidence="5 6">
    <name type="scientific">Triangularia setosa</name>
    <dbReference type="NCBI Taxonomy" id="2587417"/>
    <lineage>
        <taxon>Eukaryota</taxon>
        <taxon>Fungi</taxon>
        <taxon>Dikarya</taxon>
        <taxon>Ascomycota</taxon>
        <taxon>Pezizomycotina</taxon>
        <taxon>Sordariomycetes</taxon>
        <taxon>Sordariomycetidae</taxon>
        <taxon>Sordariales</taxon>
        <taxon>Podosporaceae</taxon>
        <taxon>Triangularia</taxon>
    </lineage>
</organism>
<keyword evidence="3 4" id="KW-0687">Ribonucleoprotein</keyword>
<evidence type="ECO:0000313" key="5">
    <source>
        <dbReference type="EMBL" id="KAK4180922.1"/>
    </source>
</evidence>
<proteinExistence type="inferred from homology"/>
<dbReference type="GO" id="GO:0003735">
    <property type="term" value="F:structural constituent of ribosome"/>
    <property type="evidence" value="ECO:0007669"/>
    <property type="project" value="InterPro"/>
</dbReference>
<dbReference type="GO" id="GO:0005840">
    <property type="term" value="C:ribosome"/>
    <property type="evidence" value="ECO:0007669"/>
    <property type="project" value="UniProtKB-KW"/>
</dbReference>
<evidence type="ECO:0000313" key="6">
    <source>
        <dbReference type="Proteomes" id="UP001302321"/>
    </source>
</evidence>
<dbReference type="InterPro" id="IPR000473">
    <property type="entry name" value="Ribosomal_bL36"/>
</dbReference>
<dbReference type="Pfam" id="PF00444">
    <property type="entry name" value="Ribosomal_L36"/>
    <property type="match status" value="1"/>
</dbReference>
<dbReference type="Proteomes" id="UP001302321">
    <property type="component" value="Unassembled WGS sequence"/>
</dbReference>
<dbReference type="PANTHER" id="PTHR18804">
    <property type="entry name" value="RIBOSOMAL PROTEIN"/>
    <property type="match status" value="1"/>
</dbReference>
<dbReference type="EMBL" id="MU866092">
    <property type="protein sequence ID" value="KAK4180922.1"/>
    <property type="molecule type" value="Genomic_DNA"/>
</dbReference>
<sequence length="135" mass="14713">MASLSLLARSMRTLSLSSMPALRTVARPKTSSVATRFQTTRSLSSKSHGLFCSCCRPTLSKIVSQATQTAAPTTTNGAAKAVGVAIQQTRGMKVHSSVKKRCEHCKVVRRKAGKRHRGYIYIICSANPRHKQRQG</sequence>
<dbReference type="AlphaFoldDB" id="A0AAN7ACQ2"/>
<reference evidence="5" key="1">
    <citation type="journal article" date="2023" name="Mol. Phylogenet. Evol.">
        <title>Genome-scale phylogeny and comparative genomics of the fungal order Sordariales.</title>
        <authorList>
            <person name="Hensen N."/>
            <person name="Bonometti L."/>
            <person name="Westerberg I."/>
            <person name="Brannstrom I.O."/>
            <person name="Guillou S."/>
            <person name="Cros-Aarteil S."/>
            <person name="Calhoun S."/>
            <person name="Haridas S."/>
            <person name="Kuo A."/>
            <person name="Mondo S."/>
            <person name="Pangilinan J."/>
            <person name="Riley R."/>
            <person name="LaButti K."/>
            <person name="Andreopoulos B."/>
            <person name="Lipzen A."/>
            <person name="Chen C."/>
            <person name="Yan M."/>
            <person name="Daum C."/>
            <person name="Ng V."/>
            <person name="Clum A."/>
            <person name="Steindorff A."/>
            <person name="Ohm R.A."/>
            <person name="Martin F."/>
            <person name="Silar P."/>
            <person name="Natvig D.O."/>
            <person name="Lalanne C."/>
            <person name="Gautier V."/>
            <person name="Ament-Velasquez S.L."/>
            <person name="Kruys A."/>
            <person name="Hutchinson M.I."/>
            <person name="Powell A.J."/>
            <person name="Barry K."/>
            <person name="Miller A.N."/>
            <person name="Grigoriev I.V."/>
            <person name="Debuchy R."/>
            <person name="Gladieux P."/>
            <person name="Hiltunen Thoren M."/>
            <person name="Johannesson H."/>
        </authorList>
    </citation>
    <scope>NUCLEOTIDE SEQUENCE</scope>
    <source>
        <strain evidence="5">CBS 892.96</strain>
    </source>
</reference>
<comment type="caution">
    <text evidence="5">The sequence shown here is derived from an EMBL/GenBank/DDBJ whole genome shotgun (WGS) entry which is preliminary data.</text>
</comment>
<gene>
    <name evidence="5" type="ORF">QBC36DRAFT_319016</name>
</gene>
<comment type="similarity">
    <text evidence="1 4">Belongs to the bacterial ribosomal protein bL36 family.</text>
</comment>